<organism evidence="1 2">
    <name type="scientific">Xanthomonas phage FMYAK-P1</name>
    <dbReference type="NCBI Taxonomy" id="2886031"/>
    <lineage>
        <taxon>Viruses</taxon>
        <taxon>Duplodnaviria</taxon>
        <taxon>Heunggongvirae</taxon>
        <taxon>Uroviricota</taxon>
        <taxon>Caudoviricetes</taxon>
        <taxon>Mesyanzhinovviridae</taxon>
        <taxon>Bradleyvirinae</taxon>
        <taxon>Bosavirus</taxon>
        <taxon>Bosavirus FMYAK</taxon>
    </lineage>
</organism>
<dbReference type="RefSeq" id="YP_010738871.1">
    <property type="nucleotide sequence ID" value="NC_073032.1"/>
</dbReference>
<protein>
    <submittedName>
        <fullName evidence="1">Uncharacterized protein</fullName>
    </submittedName>
</protein>
<dbReference type="KEGG" id="vg:79586252"/>
<dbReference type="GeneID" id="79586252"/>
<dbReference type="Proteomes" id="UP000828647">
    <property type="component" value="Segment"/>
</dbReference>
<keyword evidence="2" id="KW-1185">Reference proteome</keyword>
<dbReference type="EMBL" id="OK275492">
    <property type="protein sequence ID" value="UGL62784.1"/>
    <property type="molecule type" value="Genomic_DNA"/>
</dbReference>
<evidence type="ECO:0000313" key="2">
    <source>
        <dbReference type="Proteomes" id="UP000828647"/>
    </source>
</evidence>
<evidence type="ECO:0000313" key="1">
    <source>
        <dbReference type="EMBL" id="UGL62784.1"/>
    </source>
</evidence>
<sequence>MMDLIEEANYQFLKDDRGWALYDGDDRSEVKGSRSPQLGNSIWASAKELGLTKEEE</sequence>
<reference evidence="1 2" key="1">
    <citation type="submission" date="2021-09" db="EMBL/GenBank/DDBJ databases">
        <authorList>
            <person name="Bringhurst R.M."/>
        </authorList>
    </citation>
    <scope>NUCLEOTIDE SEQUENCE [LARGE SCALE GENOMIC DNA]</scope>
</reference>
<name>A0AAE9CAB3_9CAUD</name>
<proteinExistence type="predicted"/>
<accession>A0AAE9CAB3</accession>